<feature type="transmembrane region" description="Helical" evidence="9">
    <location>
        <begin position="82"/>
        <end position="107"/>
    </location>
</feature>
<evidence type="ECO:0000313" key="12">
    <source>
        <dbReference type="EMBL" id="GCE04491.1"/>
    </source>
</evidence>
<dbReference type="EMBL" id="BIFQ01000001">
    <property type="protein sequence ID" value="GCE04491.1"/>
    <property type="molecule type" value="Genomic_DNA"/>
</dbReference>
<dbReference type="InterPro" id="IPR000515">
    <property type="entry name" value="MetI-like"/>
</dbReference>
<evidence type="ECO:0000256" key="9">
    <source>
        <dbReference type="RuleBase" id="RU363032"/>
    </source>
</evidence>
<comment type="subcellular location">
    <subcellularLocation>
        <location evidence="1 9">Cell membrane</location>
        <topology evidence="1 9">Multi-pass membrane protein</topology>
    </subcellularLocation>
</comment>
<keyword evidence="3 9" id="KW-0813">Transport</keyword>
<dbReference type="AlphaFoldDB" id="A0A401ZC67"/>
<keyword evidence="13" id="KW-1185">Reference proteome</keyword>
<feature type="transmembrane region" description="Helical" evidence="9">
    <location>
        <begin position="28"/>
        <end position="53"/>
    </location>
</feature>
<keyword evidence="7 9" id="KW-1133">Transmembrane helix</keyword>
<feature type="domain" description="ABC transmembrane type-1" evidence="11">
    <location>
        <begin position="88"/>
        <end position="309"/>
    </location>
</feature>
<dbReference type="OrthoDB" id="9785113at2"/>
<evidence type="ECO:0000256" key="4">
    <source>
        <dbReference type="ARBA" id="ARBA00022475"/>
    </source>
</evidence>
<dbReference type="GO" id="GO:0005886">
    <property type="term" value="C:plasma membrane"/>
    <property type="evidence" value="ECO:0007669"/>
    <property type="project" value="UniProtKB-SubCell"/>
</dbReference>
<evidence type="ECO:0000256" key="6">
    <source>
        <dbReference type="ARBA" id="ARBA00022692"/>
    </source>
</evidence>
<organism evidence="12 13">
    <name type="scientific">Dictyobacter aurantiacus</name>
    <dbReference type="NCBI Taxonomy" id="1936993"/>
    <lineage>
        <taxon>Bacteria</taxon>
        <taxon>Bacillati</taxon>
        <taxon>Chloroflexota</taxon>
        <taxon>Ktedonobacteria</taxon>
        <taxon>Ktedonobacterales</taxon>
        <taxon>Dictyobacteraceae</taxon>
        <taxon>Dictyobacter</taxon>
    </lineage>
</organism>
<evidence type="ECO:0000256" key="2">
    <source>
        <dbReference type="ARBA" id="ARBA00007069"/>
    </source>
</evidence>
<comment type="function">
    <text evidence="10">Part of the binding-protein-dependent transport system for phosphate; probably responsible for the translocation of the substrate across the membrane.</text>
</comment>
<comment type="similarity">
    <text evidence="2 10">Belongs to the binding-protein-dependent transport system permease family. CysTW subfamily.</text>
</comment>
<keyword evidence="5 10" id="KW-0592">Phosphate transport</keyword>
<evidence type="ECO:0000313" key="13">
    <source>
        <dbReference type="Proteomes" id="UP000287224"/>
    </source>
</evidence>
<evidence type="ECO:0000256" key="7">
    <source>
        <dbReference type="ARBA" id="ARBA00022989"/>
    </source>
</evidence>
<evidence type="ECO:0000259" key="11">
    <source>
        <dbReference type="PROSITE" id="PS50928"/>
    </source>
</evidence>
<evidence type="ECO:0000256" key="8">
    <source>
        <dbReference type="ARBA" id="ARBA00023136"/>
    </source>
</evidence>
<feature type="transmembrane region" description="Helical" evidence="9">
    <location>
        <begin position="218"/>
        <end position="239"/>
    </location>
</feature>
<name>A0A401ZC67_9CHLR</name>
<reference evidence="13" key="1">
    <citation type="submission" date="2018-12" db="EMBL/GenBank/DDBJ databases">
        <title>Tengunoibacter tsumagoiensis gen. nov., sp. nov., Dictyobacter kobayashii sp. nov., D. alpinus sp. nov., and D. joshuensis sp. nov. and description of Dictyobacteraceae fam. nov. within the order Ktedonobacterales isolated from Tengu-no-mugimeshi.</title>
        <authorList>
            <person name="Wang C.M."/>
            <person name="Zheng Y."/>
            <person name="Sakai Y."/>
            <person name="Toyoda A."/>
            <person name="Minakuchi Y."/>
            <person name="Abe K."/>
            <person name="Yokota A."/>
            <person name="Yabe S."/>
        </authorList>
    </citation>
    <scope>NUCLEOTIDE SEQUENCE [LARGE SCALE GENOMIC DNA]</scope>
    <source>
        <strain evidence="13">S-27</strain>
    </source>
</reference>
<dbReference type="RefSeq" id="WP_160145753.1">
    <property type="nucleotide sequence ID" value="NZ_BIFQ01000001.1"/>
</dbReference>
<sequence>MAANSVNTQVSRDPRSIRTRRSRLSDTIARNVFLFCAILVVAIIFGVFIFLGFNGLKMFQDPAAKNFFTSTKWDPTADSPSFGALGFILGSVVTTLIATIIVTPISFATALYLTEMAPKWVNALLRPLIEIFTGIPSVIIGFLALIVLVPWLAKVAAPIAPSAANAGVGWGAATLVLVVMVLPTVVSVSMDALTAVPGSVREASLALGSTRWQTMKDAILPAASAGLGTAVVLGMTRAIGEALAVGMVLQGDVNLPQNLFTPGVFFQPNINITNAILNYFSEASGTERNGYLMLGFVLLIISFLFICLSRYIASRSVYK</sequence>
<dbReference type="GO" id="GO:0006817">
    <property type="term" value="P:phosphate ion transport"/>
    <property type="evidence" value="ECO:0007669"/>
    <property type="project" value="UniProtKB-KW"/>
</dbReference>
<dbReference type="PANTHER" id="PTHR30425">
    <property type="entry name" value="PHOSPHATE TRANSPORT SYSTEM PERMEASE PROTEIN PST"/>
    <property type="match status" value="1"/>
</dbReference>
<evidence type="ECO:0000256" key="3">
    <source>
        <dbReference type="ARBA" id="ARBA00022448"/>
    </source>
</evidence>
<accession>A0A401ZC67</accession>
<proteinExistence type="inferred from homology"/>
<dbReference type="PROSITE" id="PS50928">
    <property type="entry name" value="ABC_TM1"/>
    <property type="match status" value="1"/>
</dbReference>
<dbReference type="PANTHER" id="PTHR30425:SF1">
    <property type="entry name" value="PHOSPHATE TRANSPORT SYSTEM PERMEASE PROTEIN PSTC"/>
    <property type="match status" value="1"/>
</dbReference>
<evidence type="ECO:0000256" key="1">
    <source>
        <dbReference type="ARBA" id="ARBA00004651"/>
    </source>
</evidence>
<comment type="caution">
    <text evidence="12">The sequence shown here is derived from an EMBL/GenBank/DDBJ whole genome shotgun (WGS) entry which is preliminary data.</text>
</comment>
<dbReference type="CDD" id="cd06261">
    <property type="entry name" value="TM_PBP2"/>
    <property type="match status" value="1"/>
</dbReference>
<keyword evidence="8 9" id="KW-0472">Membrane</keyword>
<feature type="transmembrane region" description="Helical" evidence="9">
    <location>
        <begin position="128"/>
        <end position="153"/>
    </location>
</feature>
<dbReference type="Gene3D" id="1.10.3720.10">
    <property type="entry name" value="MetI-like"/>
    <property type="match status" value="1"/>
</dbReference>
<dbReference type="Pfam" id="PF00528">
    <property type="entry name" value="BPD_transp_1"/>
    <property type="match status" value="1"/>
</dbReference>
<dbReference type="InterPro" id="IPR035906">
    <property type="entry name" value="MetI-like_sf"/>
</dbReference>
<dbReference type="InterPro" id="IPR051124">
    <property type="entry name" value="Phosphate_Transport_Permease"/>
</dbReference>
<dbReference type="GO" id="GO:0005315">
    <property type="term" value="F:phosphate transmembrane transporter activity"/>
    <property type="evidence" value="ECO:0007669"/>
    <property type="project" value="InterPro"/>
</dbReference>
<evidence type="ECO:0000256" key="10">
    <source>
        <dbReference type="RuleBase" id="RU363054"/>
    </source>
</evidence>
<dbReference type="NCBIfam" id="TIGR02138">
    <property type="entry name" value="phosphate_pstC"/>
    <property type="match status" value="1"/>
</dbReference>
<dbReference type="SUPFAM" id="SSF161098">
    <property type="entry name" value="MetI-like"/>
    <property type="match status" value="1"/>
</dbReference>
<feature type="transmembrane region" description="Helical" evidence="9">
    <location>
        <begin position="291"/>
        <end position="313"/>
    </location>
</feature>
<feature type="transmembrane region" description="Helical" evidence="9">
    <location>
        <begin position="173"/>
        <end position="197"/>
    </location>
</feature>
<dbReference type="Proteomes" id="UP000287224">
    <property type="component" value="Unassembled WGS sequence"/>
</dbReference>
<keyword evidence="6 9" id="KW-0812">Transmembrane</keyword>
<protein>
    <recommendedName>
        <fullName evidence="10">Phosphate transport system permease protein</fullName>
    </recommendedName>
</protein>
<evidence type="ECO:0000256" key="5">
    <source>
        <dbReference type="ARBA" id="ARBA00022592"/>
    </source>
</evidence>
<dbReference type="InterPro" id="IPR011864">
    <property type="entry name" value="Phosphate_PstC"/>
</dbReference>
<keyword evidence="4 10" id="KW-1003">Cell membrane</keyword>
<gene>
    <name evidence="12" type="primary">yqgH</name>
    <name evidence="12" type="ORF">KDAU_18200</name>
</gene>